<reference evidence="2 3" key="1">
    <citation type="submission" date="2020-02" db="EMBL/GenBank/DDBJ databases">
        <title>Draft genome sequence of Haematococcus lacustris strain NIES-144.</title>
        <authorList>
            <person name="Morimoto D."/>
            <person name="Nakagawa S."/>
            <person name="Yoshida T."/>
            <person name="Sawayama S."/>
        </authorList>
    </citation>
    <scope>NUCLEOTIDE SEQUENCE [LARGE SCALE GENOMIC DNA]</scope>
    <source>
        <strain evidence="2 3">NIES-144</strain>
    </source>
</reference>
<proteinExistence type="predicted"/>
<organism evidence="2 3">
    <name type="scientific">Haematococcus lacustris</name>
    <name type="common">Green alga</name>
    <name type="synonym">Haematococcus pluvialis</name>
    <dbReference type="NCBI Taxonomy" id="44745"/>
    <lineage>
        <taxon>Eukaryota</taxon>
        <taxon>Viridiplantae</taxon>
        <taxon>Chlorophyta</taxon>
        <taxon>core chlorophytes</taxon>
        <taxon>Chlorophyceae</taxon>
        <taxon>CS clade</taxon>
        <taxon>Chlamydomonadales</taxon>
        <taxon>Haematococcaceae</taxon>
        <taxon>Haematococcus</taxon>
    </lineage>
</organism>
<protein>
    <submittedName>
        <fullName evidence="2">Uncharacterized protein</fullName>
    </submittedName>
</protein>
<evidence type="ECO:0000256" key="1">
    <source>
        <dbReference type="SAM" id="SignalP"/>
    </source>
</evidence>
<sequence>MWSGTLTLSLLPPPMFTVQAAGGLEAGGPRRAGGCAVQLPAPQQLCAGPGPARQQPSTC</sequence>
<dbReference type="Proteomes" id="UP000485058">
    <property type="component" value="Unassembled WGS sequence"/>
</dbReference>
<dbReference type="EMBL" id="BLLF01001886">
    <property type="protein sequence ID" value="GFH21695.1"/>
    <property type="molecule type" value="Genomic_DNA"/>
</dbReference>
<keyword evidence="3" id="KW-1185">Reference proteome</keyword>
<dbReference type="AlphaFoldDB" id="A0A699ZI95"/>
<keyword evidence="1" id="KW-0732">Signal</keyword>
<name>A0A699ZI95_HAELA</name>
<feature type="signal peptide" evidence="1">
    <location>
        <begin position="1"/>
        <end position="20"/>
    </location>
</feature>
<gene>
    <name evidence="2" type="ORF">HaLaN_19052</name>
</gene>
<evidence type="ECO:0000313" key="3">
    <source>
        <dbReference type="Proteomes" id="UP000485058"/>
    </source>
</evidence>
<feature type="chain" id="PRO_5025693737" evidence="1">
    <location>
        <begin position="21"/>
        <end position="59"/>
    </location>
</feature>
<evidence type="ECO:0000313" key="2">
    <source>
        <dbReference type="EMBL" id="GFH21695.1"/>
    </source>
</evidence>
<accession>A0A699ZI95</accession>
<comment type="caution">
    <text evidence="2">The sequence shown here is derived from an EMBL/GenBank/DDBJ whole genome shotgun (WGS) entry which is preliminary data.</text>
</comment>